<dbReference type="Gene3D" id="1.20.1250.20">
    <property type="entry name" value="MFS general substrate transporter like domains"/>
    <property type="match status" value="1"/>
</dbReference>
<keyword evidence="1 4" id="KW-0812">Transmembrane</keyword>
<feature type="transmembrane region" description="Helical" evidence="4">
    <location>
        <begin position="398"/>
        <end position="416"/>
    </location>
</feature>
<feature type="transmembrane region" description="Helical" evidence="4">
    <location>
        <begin position="369"/>
        <end position="392"/>
    </location>
</feature>
<dbReference type="GO" id="GO:0022857">
    <property type="term" value="F:transmembrane transporter activity"/>
    <property type="evidence" value="ECO:0007669"/>
    <property type="project" value="InterPro"/>
</dbReference>
<feature type="transmembrane region" description="Helical" evidence="4">
    <location>
        <begin position="44"/>
        <end position="64"/>
    </location>
</feature>
<dbReference type="InterPro" id="IPR011701">
    <property type="entry name" value="MFS"/>
</dbReference>
<feature type="transmembrane region" description="Helical" evidence="4">
    <location>
        <begin position="175"/>
        <end position="195"/>
    </location>
</feature>
<feature type="transmembrane region" description="Helical" evidence="4">
    <location>
        <begin position="280"/>
        <end position="301"/>
    </location>
</feature>
<evidence type="ECO:0000256" key="4">
    <source>
        <dbReference type="SAM" id="Phobius"/>
    </source>
</evidence>
<accession>A0A2U2J237</accession>
<evidence type="ECO:0000313" key="6">
    <source>
        <dbReference type="EMBL" id="PWG02372.1"/>
    </source>
</evidence>
<feature type="transmembrane region" description="Helical" evidence="4">
    <location>
        <begin position="243"/>
        <end position="268"/>
    </location>
</feature>
<dbReference type="PANTHER" id="PTHR23546:SF1">
    <property type="entry name" value="MEMBRANE PROTEIN"/>
    <property type="match status" value="1"/>
</dbReference>
<keyword evidence="2 4" id="KW-1133">Transmembrane helix</keyword>
<feature type="transmembrane region" description="Helical" evidence="4">
    <location>
        <begin position="106"/>
        <end position="125"/>
    </location>
</feature>
<feature type="transmembrane region" description="Helical" evidence="4">
    <location>
        <begin position="146"/>
        <end position="169"/>
    </location>
</feature>
<comment type="caution">
    <text evidence="6">The sequence shown here is derived from an EMBL/GenBank/DDBJ whole genome shotgun (WGS) entry which is preliminary data.</text>
</comment>
<dbReference type="InterPro" id="IPR036259">
    <property type="entry name" value="MFS_trans_sf"/>
</dbReference>
<evidence type="ECO:0000313" key="7">
    <source>
        <dbReference type="Proteomes" id="UP000245916"/>
    </source>
</evidence>
<keyword evidence="7" id="KW-1185">Reference proteome</keyword>
<proteinExistence type="predicted"/>
<dbReference type="SUPFAM" id="SSF103473">
    <property type="entry name" value="MFS general substrate transporter"/>
    <property type="match status" value="1"/>
</dbReference>
<dbReference type="PROSITE" id="PS50850">
    <property type="entry name" value="MFS"/>
    <property type="match status" value="1"/>
</dbReference>
<feature type="transmembrane region" description="Helical" evidence="4">
    <location>
        <begin position="308"/>
        <end position="325"/>
    </location>
</feature>
<evidence type="ECO:0000256" key="3">
    <source>
        <dbReference type="ARBA" id="ARBA00023136"/>
    </source>
</evidence>
<feature type="domain" description="Major facilitator superfamily (MFS) profile" evidence="5">
    <location>
        <begin position="10"/>
        <end position="422"/>
    </location>
</feature>
<gene>
    <name evidence="6" type="ORF">DF286_05460</name>
</gene>
<dbReference type="Proteomes" id="UP000245916">
    <property type="component" value="Unassembled WGS sequence"/>
</dbReference>
<dbReference type="RefSeq" id="WP_109270511.1">
    <property type="nucleotide sequence ID" value="NZ_QFFF01000001.1"/>
</dbReference>
<sequence length="425" mass="43939">MNGYSLSKERFALLFAVMLVAASGNTAMQSLMPSIGRELGVPDLWVAVAFSLSAVVWVLTAPHWARMADRRGRRALMRLGLYGFIISMLVCGSVLAAGLAGLLSPMIVFIVFILGRAIYGGWGSASPPAVQAYVAARTEGEQRTNALAAIASSFGLGTIIGPALAPLFIFDPLGLSGPLIVFALLGAAVLVALAVRLPDDTPKNPARGQIVGEPWIGGANKGSALTRDGGAASPLRWRDPRVFVWHLIGAIGGHGHAALLGVIGFLIIDRLALPLDDAQQSIALVLMAGAGATLLAQWGLIPRLALHPHGLVVWGSLLSAAGTVITGVSETVYGITLGFALASLGFGFFRPGYTSGASLSVEPEEQNAVAGMVTSVNGVAFIAAPAVGVGLYGLWMPLPFLVTGALMLGLALWVSLRFHPSAPAG</sequence>
<dbReference type="AlphaFoldDB" id="A0A2U2J237"/>
<dbReference type="OrthoDB" id="65739at2"/>
<evidence type="ECO:0000259" key="5">
    <source>
        <dbReference type="PROSITE" id="PS50850"/>
    </source>
</evidence>
<dbReference type="EMBL" id="QFFF01000001">
    <property type="protein sequence ID" value="PWG02372.1"/>
    <property type="molecule type" value="Genomic_DNA"/>
</dbReference>
<organism evidence="6 7">
    <name type="scientific">Allosphingosinicella humi</name>
    <dbReference type="NCBI Taxonomy" id="2068657"/>
    <lineage>
        <taxon>Bacteria</taxon>
        <taxon>Pseudomonadati</taxon>
        <taxon>Pseudomonadota</taxon>
        <taxon>Alphaproteobacteria</taxon>
        <taxon>Sphingomonadales</taxon>
        <taxon>Sphingomonadaceae</taxon>
        <taxon>Allosphingosinicella</taxon>
    </lineage>
</organism>
<reference evidence="6 7" key="1">
    <citation type="submission" date="2018-05" db="EMBL/GenBank/DDBJ databases">
        <title>Genome of Sphingosinicella humi QZX222.</title>
        <authorList>
            <person name="Qiao Z."/>
            <person name="Wang G."/>
        </authorList>
    </citation>
    <scope>NUCLEOTIDE SEQUENCE [LARGE SCALE GENOMIC DNA]</scope>
    <source>
        <strain evidence="6 7">QZX222</strain>
    </source>
</reference>
<evidence type="ECO:0000256" key="1">
    <source>
        <dbReference type="ARBA" id="ARBA00022692"/>
    </source>
</evidence>
<protein>
    <submittedName>
        <fullName evidence="6">MFS transporter</fullName>
    </submittedName>
</protein>
<keyword evidence="3 4" id="KW-0472">Membrane</keyword>
<feature type="transmembrane region" description="Helical" evidence="4">
    <location>
        <begin position="76"/>
        <end position="100"/>
    </location>
</feature>
<feature type="transmembrane region" description="Helical" evidence="4">
    <location>
        <begin position="12"/>
        <end position="32"/>
    </location>
</feature>
<feature type="transmembrane region" description="Helical" evidence="4">
    <location>
        <begin position="331"/>
        <end position="349"/>
    </location>
</feature>
<evidence type="ECO:0000256" key="2">
    <source>
        <dbReference type="ARBA" id="ARBA00022989"/>
    </source>
</evidence>
<dbReference type="PANTHER" id="PTHR23546">
    <property type="entry name" value="TRANSPORT PROTEIN"/>
    <property type="match status" value="1"/>
</dbReference>
<dbReference type="InterPro" id="IPR020846">
    <property type="entry name" value="MFS_dom"/>
</dbReference>
<dbReference type="Pfam" id="PF07690">
    <property type="entry name" value="MFS_1"/>
    <property type="match status" value="1"/>
</dbReference>
<name>A0A2U2J237_9SPHN</name>